<gene>
    <name evidence="2" type="ORF">AVL57_09575</name>
</gene>
<dbReference type="Gene3D" id="3.40.50.10610">
    <property type="entry name" value="ABC-type transport auxiliary lipoprotein component"/>
    <property type="match status" value="1"/>
</dbReference>
<dbReference type="EMBL" id="CP013926">
    <property type="protein sequence ID" value="AMJ74196.1"/>
    <property type="molecule type" value="Genomic_DNA"/>
</dbReference>
<sequence length="206" mass="22757">MKIFINYWNALVCSMSKARLGFALLAGASLIGCASSGSALQYYLLHSTTSPSATQYASAPHRLLINKIVLPDYLKQRGLVYQTSSTSLHIATEHLWAEPLDEGITKSLKAALRTQNVKLVIHNVNTKEVNDYLTLQIDDFIATWQGDIILRGQYIIKHINDSQSANDFEYILPLSTDGFPASIEVMREAINALATDIANNISSVQK</sequence>
<dbReference type="RefSeq" id="WP_057792882.1">
    <property type="nucleotide sequence ID" value="NZ_CANLMS010000008.1"/>
</dbReference>
<dbReference type="Proteomes" id="UP000056750">
    <property type="component" value="Chromosome"/>
</dbReference>
<dbReference type="SUPFAM" id="SSF159594">
    <property type="entry name" value="XCC0632-like"/>
    <property type="match status" value="1"/>
</dbReference>
<name>A0ABM5YI87_9ALTE</name>
<dbReference type="InterPro" id="IPR005586">
    <property type="entry name" value="ABC_trans_aux"/>
</dbReference>
<proteinExistence type="predicted"/>
<reference evidence="2 3" key="1">
    <citation type="submission" date="2015-12" db="EMBL/GenBank/DDBJ databases">
        <title>Intraspecies pangenome expansion in the marine bacterium Alteromonas.</title>
        <authorList>
            <person name="Lopez-Perez M."/>
            <person name="Rodriguez-Valera F."/>
        </authorList>
    </citation>
    <scope>NUCLEOTIDE SEQUENCE [LARGE SCALE GENOMIC DNA]</scope>
    <source>
        <strain evidence="2 3">LMG 21861</strain>
    </source>
</reference>
<keyword evidence="3" id="KW-1185">Reference proteome</keyword>
<protein>
    <recommendedName>
        <fullName evidence="1">ABC-type transport auxiliary lipoprotein component domain-containing protein</fullName>
    </recommendedName>
</protein>
<evidence type="ECO:0000259" key="1">
    <source>
        <dbReference type="Pfam" id="PF03886"/>
    </source>
</evidence>
<dbReference type="PROSITE" id="PS51257">
    <property type="entry name" value="PROKAR_LIPOPROTEIN"/>
    <property type="match status" value="1"/>
</dbReference>
<evidence type="ECO:0000313" key="2">
    <source>
        <dbReference type="EMBL" id="AMJ74196.1"/>
    </source>
</evidence>
<organism evidence="2 3">
    <name type="scientific">Alteromonas stellipolaris</name>
    <dbReference type="NCBI Taxonomy" id="233316"/>
    <lineage>
        <taxon>Bacteria</taxon>
        <taxon>Pseudomonadati</taxon>
        <taxon>Pseudomonadota</taxon>
        <taxon>Gammaproteobacteria</taxon>
        <taxon>Alteromonadales</taxon>
        <taxon>Alteromonadaceae</taxon>
        <taxon>Alteromonas/Salinimonas group</taxon>
        <taxon>Alteromonas</taxon>
    </lineage>
</organism>
<dbReference type="Pfam" id="PF03886">
    <property type="entry name" value="ABC_trans_aux"/>
    <property type="match status" value="1"/>
</dbReference>
<feature type="domain" description="ABC-type transport auxiliary lipoprotein component" evidence="1">
    <location>
        <begin position="43"/>
        <end position="198"/>
    </location>
</feature>
<evidence type="ECO:0000313" key="3">
    <source>
        <dbReference type="Proteomes" id="UP000056750"/>
    </source>
</evidence>
<accession>A0ABM5YI87</accession>